<dbReference type="EMBL" id="DF237315">
    <property type="protein sequence ID" value="GAQ87622.1"/>
    <property type="molecule type" value="Genomic_DNA"/>
</dbReference>
<evidence type="ECO:0000313" key="2">
    <source>
        <dbReference type="Proteomes" id="UP000054558"/>
    </source>
</evidence>
<dbReference type="Proteomes" id="UP000054558">
    <property type="component" value="Unassembled WGS sequence"/>
</dbReference>
<gene>
    <name evidence="1" type="ORF">KFL_003660020</name>
</gene>
<proteinExistence type="predicted"/>
<evidence type="ECO:0000313" key="1">
    <source>
        <dbReference type="EMBL" id="GAQ87622.1"/>
    </source>
</evidence>
<protein>
    <submittedName>
        <fullName evidence="1">Uncharacterized protein</fullName>
    </submittedName>
</protein>
<dbReference type="AlphaFoldDB" id="A0A1Y1ICC6"/>
<reference evidence="1 2" key="1">
    <citation type="journal article" date="2014" name="Nat. Commun.">
        <title>Klebsormidium flaccidum genome reveals primary factors for plant terrestrial adaptation.</title>
        <authorList>
            <person name="Hori K."/>
            <person name="Maruyama F."/>
            <person name="Fujisawa T."/>
            <person name="Togashi T."/>
            <person name="Yamamoto N."/>
            <person name="Seo M."/>
            <person name="Sato S."/>
            <person name="Yamada T."/>
            <person name="Mori H."/>
            <person name="Tajima N."/>
            <person name="Moriyama T."/>
            <person name="Ikeuchi M."/>
            <person name="Watanabe M."/>
            <person name="Wada H."/>
            <person name="Kobayashi K."/>
            <person name="Saito M."/>
            <person name="Masuda T."/>
            <person name="Sasaki-Sekimoto Y."/>
            <person name="Mashiguchi K."/>
            <person name="Awai K."/>
            <person name="Shimojima M."/>
            <person name="Masuda S."/>
            <person name="Iwai M."/>
            <person name="Nobusawa T."/>
            <person name="Narise T."/>
            <person name="Kondo S."/>
            <person name="Saito H."/>
            <person name="Sato R."/>
            <person name="Murakawa M."/>
            <person name="Ihara Y."/>
            <person name="Oshima-Yamada Y."/>
            <person name="Ohtaka K."/>
            <person name="Satoh M."/>
            <person name="Sonobe K."/>
            <person name="Ishii M."/>
            <person name="Ohtani R."/>
            <person name="Kanamori-Sato M."/>
            <person name="Honoki R."/>
            <person name="Miyazaki D."/>
            <person name="Mochizuki H."/>
            <person name="Umetsu J."/>
            <person name="Higashi K."/>
            <person name="Shibata D."/>
            <person name="Kamiya Y."/>
            <person name="Sato N."/>
            <person name="Nakamura Y."/>
            <person name="Tabata S."/>
            <person name="Ida S."/>
            <person name="Kurokawa K."/>
            <person name="Ohta H."/>
        </authorList>
    </citation>
    <scope>NUCLEOTIDE SEQUENCE [LARGE SCALE GENOMIC DNA]</scope>
    <source>
        <strain evidence="1 2">NIES-2285</strain>
    </source>
</reference>
<keyword evidence="2" id="KW-1185">Reference proteome</keyword>
<accession>A0A1Y1ICC6</accession>
<organism evidence="1 2">
    <name type="scientific">Klebsormidium nitens</name>
    <name type="common">Green alga</name>
    <name type="synonym">Ulothrix nitens</name>
    <dbReference type="NCBI Taxonomy" id="105231"/>
    <lineage>
        <taxon>Eukaryota</taxon>
        <taxon>Viridiplantae</taxon>
        <taxon>Streptophyta</taxon>
        <taxon>Klebsormidiophyceae</taxon>
        <taxon>Klebsormidiales</taxon>
        <taxon>Klebsormidiaceae</taxon>
        <taxon>Klebsormidium</taxon>
    </lineage>
</organism>
<sequence length="393" mass="44218">MAPDPRIHIIIRRDGSHMIEAFYTAGRSARSVLQNFEKIVGTEVTLCEEDGPNVAGDEEALVAGNYRYKPAGRSNDDDWDDSVDEEVSKILERAFVSPEKNGQPKLDLRPPPPSNPVARRDVSVVYYGNTPSLLLTNLPERNERGLTNAQTLLAQNKQLHASKGVQGQVQTRATALIAPSGGGKSRTALEASCHEYSFYLSFSTEKEPGANILREAIDWLRERHRDEYARVRGDAERLKDFRENMLLDMEKFITRILLTFALGLRKYLSQHGSHASPKGFLLFQLIGVSAQEDWVEETWRCLLGLSREAVKLKLQAVVEELRRWTNQDFFNTFLDEAQAGMRIMDGYFPSRDGTGGRPLLNGWVRSLHKSVFVHFHFNLTGTSWKGQSAPTAG</sequence>
<dbReference type="OrthoDB" id="2364134at2759"/>
<name>A0A1Y1ICC6_KLENI</name>